<organism evidence="2">
    <name type="scientific">Bacteroides intestinalis</name>
    <dbReference type="NCBI Taxonomy" id="329854"/>
    <lineage>
        <taxon>Bacteria</taxon>
        <taxon>Pseudomonadati</taxon>
        <taxon>Bacteroidota</taxon>
        <taxon>Bacteroidia</taxon>
        <taxon>Bacteroidales</taxon>
        <taxon>Bacteroidaceae</taxon>
        <taxon>Bacteroides</taxon>
    </lineage>
</organism>
<sequence>MNIFMKKHILLGIALASLFTLGACDYNEDNFPGFDEKETITDVRTDTLVLTDAHYGKIASMPKNQGLALSKDPENQTYLTALNQLGKTKMFTDMVAPEDYLPAFVDSLYAYLSDNSKILVRYNVGKEQPEYLSKINEAENFDLTSANYATVWGESMVVKYLTPSTLKKIPALLKEGVKSPKEGDVRQVNYAWSETEPSTGGGELPETIDKISDALAEAGDYKVQGTVIATYTRGFLLSDDSGQILVYLNVKPNYTVGDIVTIEGTTSKYANVMQFGNTSVVTRLGRADSFSYPEPKEYTGAQLDAYVGNVDGFHYAKIVGELVIDGNYINLNVAGATKQGSVSYPFDGVVDKSLSGKQVEVIGYLIGATSRYNVMATSIEPVGTASTFSPIGEVALAKPGEYAVKGQVIAKYQRGFLLSDGSGTILVFDRNGFDFVPGDIVKVFGQVTNYAGFNQFGTTPVCEKLSDGAAKAPAALSLDVAAMEEYLTAPYIAYVEYTGKLSVSGTYYNVIISGTDNCQGSIQYPIDGVVDESLNGKQVTVEGYTLGVSGGKYINTMAVKVSEATTTKAISRAITRASDVKPNAAALYRYDGSAWTAYEESASIGISVMQPADYVATGSDYLSNADAVLPVYLKNAFPYAQSGDIKAVAYFGNKDYKVMADEYGFDGTAWVKKNTETEIAEMAFLKTAGSWVEAKEYYSNDFAGVVHNGAHKVEVELDGMTYVWSDGAGYTRIKASGYYQRNRDTESWLVTGEIDLTEAIAPQVVFMASADYLSGGKIENAVSVHVSEDYIPSTSDKREEQVAALKAATWSDPLSFEWPTSTKEIEMHSSMADYVGKKVYVAFRYVSTSEPGFAPTFYMSNFVVKE</sequence>
<dbReference type="Proteomes" id="UP000070319">
    <property type="component" value="Unassembled WGS sequence"/>
</dbReference>
<feature type="signal peptide" evidence="1">
    <location>
        <begin position="1"/>
        <end position="22"/>
    </location>
</feature>
<evidence type="ECO:0000313" key="2">
    <source>
        <dbReference type="EMBL" id="KXT44351.1"/>
    </source>
</evidence>
<dbReference type="PATRIC" id="fig|329854.7.peg.3958"/>
<dbReference type="EMBL" id="LTDF01000150">
    <property type="protein sequence ID" value="KXT44351.1"/>
    <property type="molecule type" value="Genomic_DNA"/>
</dbReference>
<accession>A0A139KYT3</accession>
<protein>
    <submittedName>
        <fullName evidence="2">Nucleic acid-binding domain protein</fullName>
    </submittedName>
</protein>
<evidence type="ECO:0000313" key="3">
    <source>
        <dbReference type="Proteomes" id="UP000070319"/>
    </source>
</evidence>
<dbReference type="PROSITE" id="PS51257">
    <property type="entry name" value="PROKAR_LIPOPROTEIN"/>
    <property type="match status" value="1"/>
</dbReference>
<keyword evidence="1" id="KW-0732">Signal</keyword>
<comment type="caution">
    <text evidence="2">The sequence shown here is derived from an EMBL/GenBank/DDBJ whole genome shotgun (WGS) entry which is preliminary data.</text>
</comment>
<evidence type="ECO:0000256" key="1">
    <source>
        <dbReference type="SAM" id="SignalP"/>
    </source>
</evidence>
<feature type="chain" id="PRO_5007486942" evidence="1">
    <location>
        <begin position="23"/>
        <end position="866"/>
    </location>
</feature>
<dbReference type="AlphaFoldDB" id="A0A139KYT3"/>
<proteinExistence type="predicted"/>
<reference evidence="2 3" key="1">
    <citation type="submission" date="2016-02" db="EMBL/GenBank/DDBJ databases">
        <authorList>
            <person name="Wen L."/>
            <person name="He K."/>
            <person name="Yang H."/>
        </authorList>
    </citation>
    <scope>NUCLEOTIDE SEQUENCE [LARGE SCALE GENOMIC DNA]</scope>
    <source>
        <strain evidence="2 3">KLE1704</strain>
    </source>
</reference>
<name>A0A139KYT3_9BACE</name>
<gene>
    <name evidence="2" type="ORF">HMPREF2531_03889</name>
</gene>